<sequence length="87" mass="9344">MPGGGQSVSAFQILLSDLRAPFTSVRVVEESVDLISQTWSRLQCVGSSCLPSKCSLRDSVAYGIEIIRWETSRPLQAQCLRGSAGGV</sequence>
<dbReference type="Proteomes" id="UP001295794">
    <property type="component" value="Unassembled WGS sequence"/>
</dbReference>
<name>A0AAD2HW05_9AGAR</name>
<gene>
    <name evidence="1" type="ORF">MYCIT1_LOCUS34989</name>
</gene>
<reference evidence="1" key="1">
    <citation type="submission" date="2023-11" db="EMBL/GenBank/DDBJ databases">
        <authorList>
            <person name="De Vega J J."/>
            <person name="De Vega J J."/>
        </authorList>
    </citation>
    <scope>NUCLEOTIDE SEQUENCE</scope>
</reference>
<dbReference type="AlphaFoldDB" id="A0AAD2HW05"/>
<comment type="caution">
    <text evidence="1">The sequence shown here is derived from an EMBL/GenBank/DDBJ whole genome shotgun (WGS) entry which is preliminary data.</text>
</comment>
<organism evidence="1 2">
    <name type="scientific">Mycena citricolor</name>
    <dbReference type="NCBI Taxonomy" id="2018698"/>
    <lineage>
        <taxon>Eukaryota</taxon>
        <taxon>Fungi</taxon>
        <taxon>Dikarya</taxon>
        <taxon>Basidiomycota</taxon>
        <taxon>Agaricomycotina</taxon>
        <taxon>Agaricomycetes</taxon>
        <taxon>Agaricomycetidae</taxon>
        <taxon>Agaricales</taxon>
        <taxon>Marasmiineae</taxon>
        <taxon>Mycenaceae</taxon>
        <taxon>Mycena</taxon>
    </lineage>
</organism>
<accession>A0AAD2HW05</accession>
<dbReference type="EMBL" id="CAVNYO010000463">
    <property type="protein sequence ID" value="CAK5282877.1"/>
    <property type="molecule type" value="Genomic_DNA"/>
</dbReference>
<protein>
    <submittedName>
        <fullName evidence="1">Uncharacterized protein</fullName>
    </submittedName>
</protein>
<evidence type="ECO:0000313" key="2">
    <source>
        <dbReference type="Proteomes" id="UP001295794"/>
    </source>
</evidence>
<keyword evidence="2" id="KW-1185">Reference proteome</keyword>
<proteinExistence type="predicted"/>
<evidence type="ECO:0000313" key="1">
    <source>
        <dbReference type="EMBL" id="CAK5282877.1"/>
    </source>
</evidence>